<dbReference type="EMBL" id="JARQWQ010000037">
    <property type="protein sequence ID" value="KAK2560258.1"/>
    <property type="molecule type" value="Genomic_DNA"/>
</dbReference>
<protein>
    <submittedName>
        <fullName evidence="1">Uncharacterized protein</fullName>
    </submittedName>
</protein>
<organism evidence="1 2">
    <name type="scientific">Acropora cervicornis</name>
    <name type="common">Staghorn coral</name>
    <dbReference type="NCBI Taxonomy" id="6130"/>
    <lineage>
        <taxon>Eukaryota</taxon>
        <taxon>Metazoa</taxon>
        <taxon>Cnidaria</taxon>
        <taxon>Anthozoa</taxon>
        <taxon>Hexacorallia</taxon>
        <taxon>Scleractinia</taxon>
        <taxon>Astrocoeniina</taxon>
        <taxon>Acroporidae</taxon>
        <taxon>Acropora</taxon>
    </lineage>
</organism>
<gene>
    <name evidence="1" type="ORF">P5673_017246</name>
</gene>
<keyword evidence="2" id="KW-1185">Reference proteome</keyword>
<reference evidence="1" key="2">
    <citation type="journal article" date="2023" name="Science">
        <title>Genomic signatures of disease resistance in endangered staghorn corals.</title>
        <authorList>
            <person name="Vollmer S.V."/>
            <person name="Selwyn J.D."/>
            <person name="Despard B.A."/>
            <person name="Roesel C.L."/>
        </authorList>
    </citation>
    <scope>NUCLEOTIDE SEQUENCE</scope>
    <source>
        <strain evidence="1">K2</strain>
    </source>
</reference>
<comment type="caution">
    <text evidence="1">The sequence shown here is derived from an EMBL/GenBank/DDBJ whole genome shotgun (WGS) entry which is preliminary data.</text>
</comment>
<dbReference type="Proteomes" id="UP001249851">
    <property type="component" value="Unassembled WGS sequence"/>
</dbReference>
<sequence>MRAIVNICIGMLEFYKGAFPRNSEMVSAMLEAGCHKNAKMGIPATITPLNLATELGLKDIICQLS</sequence>
<evidence type="ECO:0000313" key="1">
    <source>
        <dbReference type="EMBL" id="KAK2560258.1"/>
    </source>
</evidence>
<accession>A0AAD9QFE1</accession>
<reference evidence="1" key="1">
    <citation type="journal article" date="2023" name="G3 (Bethesda)">
        <title>Whole genome assembly and annotation of the endangered Caribbean coral Acropora cervicornis.</title>
        <authorList>
            <person name="Selwyn J.D."/>
            <person name="Vollmer S.V."/>
        </authorList>
    </citation>
    <scope>NUCLEOTIDE SEQUENCE</scope>
    <source>
        <strain evidence="1">K2</strain>
    </source>
</reference>
<proteinExistence type="predicted"/>
<evidence type="ECO:0000313" key="2">
    <source>
        <dbReference type="Proteomes" id="UP001249851"/>
    </source>
</evidence>
<dbReference type="AlphaFoldDB" id="A0AAD9QFE1"/>
<name>A0AAD9QFE1_ACRCE</name>